<keyword evidence="4" id="KW-0677">Repeat</keyword>
<dbReference type="Gene3D" id="2.130.10.10">
    <property type="entry name" value="YVTN repeat-like/Quinoprotein amine dehydrogenase"/>
    <property type="match status" value="1"/>
</dbReference>
<dbReference type="PANTHER" id="PTHR19861:SF0">
    <property type="entry name" value="WD REPEAT-CONTAINING PROTEIN 82"/>
    <property type="match status" value="1"/>
</dbReference>
<evidence type="ECO:0000256" key="4">
    <source>
        <dbReference type="ARBA" id="ARBA00022737"/>
    </source>
</evidence>
<sequence>MILTDEAFSEFRQSKSLGPDTSPEEVEYSTDGLLLSTTQNNILRLYSSVSGNVQNIIHVPSIQKYKFLYPNALVHAASNSLHLLSVFDNKYVRTFIGHKSQINSLSVCPMEDAILSSSFDSTSYWDIRKKNPVYRINVTNSISSLSLSNDYATLINDTLLKVYDKRNPKGPKNTSSLPERRYKEIFYSTDGNFIIASDEKGHLFLGPDGAIKSSISLEKGSNGCVTPDSKFFLCCENSSIFVYHLKTKRRLHTYKAHGFDNAKVRFNPCYAQFVSSSSLLNIWAIEEHTESFQD</sequence>
<dbReference type="HOGENOM" id="CLU_943649_0_0_1"/>
<dbReference type="InterPro" id="IPR036322">
    <property type="entry name" value="WD40_repeat_dom_sf"/>
</dbReference>
<keyword evidence="8" id="KW-1185">Reference proteome</keyword>
<evidence type="ECO:0000313" key="8">
    <source>
        <dbReference type="Proteomes" id="UP000002313"/>
    </source>
</evidence>
<proteinExistence type="inferred from homology"/>
<evidence type="ECO:0000256" key="3">
    <source>
        <dbReference type="ARBA" id="ARBA00022574"/>
    </source>
</evidence>
<evidence type="ECO:0000256" key="6">
    <source>
        <dbReference type="SAM" id="MobiDB-lite"/>
    </source>
</evidence>
<dbReference type="KEGG" id="ein:Eint_041590"/>
<feature type="region of interest" description="Disordered" evidence="6">
    <location>
        <begin position="1"/>
        <end position="25"/>
    </location>
</feature>
<reference evidence="7 8" key="1">
    <citation type="journal article" date="2010" name="Nat. Commun.">
        <title>The complete sequence of the smallest known nuclear genome from the microsporidian Encephalitozoon intestinalis.</title>
        <authorList>
            <person name="Corradi N."/>
            <person name="Pombert J.-F."/>
            <person name="Farinelli L."/>
            <person name="Didier E.S."/>
            <person name="Keeling P.J."/>
        </authorList>
    </citation>
    <scope>NUCLEOTIDE SEQUENCE [LARGE SCALE GENOMIC DNA]</scope>
    <source>
        <strain evidence="7 8">ATCC 50506</strain>
    </source>
</reference>
<dbReference type="AlphaFoldDB" id="E0S6W1"/>
<dbReference type="GO" id="GO:0003682">
    <property type="term" value="F:chromatin binding"/>
    <property type="evidence" value="ECO:0007669"/>
    <property type="project" value="TreeGrafter"/>
</dbReference>
<keyword evidence="5" id="KW-0539">Nucleus</keyword>
<dbReference type="VEuPathDB" id="MicrosporidiaDB:Eint_041590"/>
<organism evidence="7 8">
    <name type="scientific">Encephalitozoon intestinalis (strain ATCC 50506)</name>
    <name type="common">Microsporidian parasite</name>
    <name type="synonym">Septata intestinalis</name>
    <dbReference type="NCBI Taxonomy" id="876142"/>
    <lineage>
        <taxon>Eukaryota</taxon>
        <taxon>Fungi</taxon>
        <taxon>Fungi incertae sedis</taxon>
        <taxon>Microsporidia</taxon>
        <taxon>Unikaryonidae</taxon>
        <taxon>Encephalitozoon</taxon>
    </lineage>
</organism>
<dbReference type="InterPro" id="IPR015943">
    <property type="entry name" value="WD40/YVTN_repeat-like_dom_sf"/>
</dbReference>
<dbReference type="RefSeq" id="XP_003072806.1">
    <property type="nucleotide sequence ID" value="XM_003072760.1"/>
</dbReference>
<evidence type="ECO:0000256" key="2">
    <source>
        <dbReference type="ARBA" id="ARBA00005616"/>
    </source>
</evidence>
<dbReference type="SMART" id="SM00320">
    <property type="entry name" value="WD40"/>
    <property type="match status" value="4"/>
</dbReference>
<dbReference type="GO" id="GO:0048188">
    <property type="term" value="C:Set1C/COMPASS complex"/>
    <property type="evidence" value="ECO:0007669"/>
    <property type="project" value="TreeGrafter"/>
</dbReference>
<accession>E0S6W1</accession>
<dbReference type="GeneID" id="9699049"/>
<evidence type="ECO:0008006" key="9">
    <source>
        <dbReference type="Google" id="ProtNLM"/>
    </source>
</evidence>
<evidence type="ECO:0000256" key="1">
    <source>
        <dbReference type="ARBA" id="ARBA00004123"/>
    </source>
</evidence>
<dbReference type="OrthoDB" id="27537at2759"/>
<dbReference type="Proteomes" id="UP000002313">
    <property type="component" value="Chromosome IV"/>
</dbReference>
<keyword evidence="3" id="KW-0853">WD repeat</keyword>
<comment type="similarity">
    <text evidence="2">Belongs to the WD repeat SWD2 family.</text>
</comment>
<comment type="subcellular location">
    <subcellularLocation>
        <location evidence="1">Nucleus</location>
    </subcellularLocation>
</comment>
<dbReference type="PANTHER" id="PTHR19861">
    <property type="entry name" value="WD40 REPEAT PROTEIN SWD2"/>
    <property type="match status" value="1"/>
</dbReference>
<dbReference type="SUPFAM" id="SSF50978">
    <property type="entry name" value="WD40 repeat-like"/>
    <property type="match status" value="1"/>
</dbReference>
<name>E0S6W1_ENCIT</name>
<gene>
    <name evidence="7" type="ORF">Eint_041590</name>
</gene>
<evidence type="ECO:0000313" key="7">
    <source>
        <dbReference type="EMBL" id="ADM11446.1"/>
    </source>
</evidence>
<dbReference type="InterPro" id="IPR001680">
    <property type="entry name" value="WD40_rpt"/>
</dbReference>
<evidence type="ECO:0000256" key="5">
    <source>
        <dbReference type="ARBA" id="ARBA00023242"/>
    </source>
</evidence>
<dbReference type="InterPro" id="IPR037867">
    <property type="entry name" value="Swd2/WDR82"/>
</dbReference>
<dbReference type="EMBL" id="CP001945">
    <property type="protein sequence ID" value="ADM11446.1"/>
    <property type="molecule type" value="Genomic_DNA"/>
</dbReference>
<dbReference type="Pfam" id="PF00400">
    <property type="entry name" value="WD40"/>
    <property type="match status" value="1"/>
</dbReference>
<reference evidence="7 8" key="2">
    <citation type="journal article" date="2012" name="Proc. Natl. Acad. Sci. U.S.A.">
        <title>Gain and loss of multiple functionally related, horizontally transferred genes in the reduced genomes of two microsporidian parasites.</title>
        <authorList>
            <person name="Pombert J.-F."/>
            <person name="Selman M."/>
            <person name="Burki F."/>
            <person name="Bardell F.T."/>
            <person name="Farinelli L."/>
            <person name="Solter L.F."/>
            <person name="Whitman D.W."/>
            <person name="Weiss L.M."/>
            <person name="Corradi N."/>
            <person name="Keeling P.J."/>
        </authorList>
    </citation>
    <scope>NUCLEOTIDE SEQUENCE [LARGE SCALE GENOMIC DNA]</scope>
    <source>
        <strain evidence="7 8">ATCC 50506</strain>
    </source>
</reference>
<protein>
    <recommendedName>
        <fullName evidence="9">WD40 domain-containing protein</fullName>
    </recommendedName>
</protein>
<dbReference type="GO" id="GO:0016070">
    <property type="term" value="P:RNA metabolic process"/>
    <property type="evidence" value="ECO:0007669"/>
    <property type="project" value="UniProtKB-ARBA"/>
</dbReference>